<keyword evidence="3" id="KW-1185">Reference proteome</keyword>
<dbReference type="EMBL" id="MU151211">
    <property type="protein sequence ID" value="KAF9447187.1"/>
    <property type="molecule type" value="Genomic_DNA"/>
</dbReference>
<dbReference type="Proteomes" id="UP000807342">
    <property type="component" value="Unassembled WGS sequence"/>
</dbReference>
<name>A0A9P6C109_9AGAR</name>
<organism evidence="2 3">
    <name type="scientific">Macrolepiota fuliginosa MF-IS2</name>
    <dbReference type="NCBI Taxonomy" id="1400762"/>
    <lineage>
        <taxon>Eukaryota</taxon>
        <taxon>Fungi</taxon>
        <taxon>Dikarya</taxon>
        <taxon>Basidiomycota</taxon>
        <taxon>Agaricomycotina</taxon>
        <taxon>Agaricomycetes</taxon>
        <taxon>Agaricomycetidae</taxon>
        <taxon>Agaricales</taxon>
        <taxon>Agaricineae</taxon>
        <taxon>Agaricaceae</taxon>
        <taxon>Macrolepiota</taxon>
    </lineage>
</organism>
<feature type="region of interest" description="Disordered" evidence="1">
    <location>
        <begin position="1"/>
        <end position="32"/>
    </location>
</feature>
<protein>
    <submittedName>
        <fullName evidence="2">Uncharacterized protein</fullName>
    </submittedName>
</protein>
<gene>
    <name evidence="2" type="ORF">P691DRAFT_138238</name>
</gene>
<proteinExistence type="predicted"/>
<reference evidence="2" key="1">
    <citation type="submission" date="2020-11" db="EMBL/GenBank/DDBJ databases">
        <authorList>
            <consortium name="DOE Joint Genome Institute"/>
            <person name="Ahrendt S."/>
            <person name="Riley R."/>
            <person name="Andreopoulos W."/>
            <person name="Labutti K."/>
            <person name="Pangilinan J."/>
            <person name="Ruiz-Duenas F.J."/>
            <person name="Barrasa J.M."/>
            <person name="Sanchez-Garcia M."/>
            <person name="Camarero S."/>
            <person name="Miyauchi S."/>
            <person name="Serrano A."/>
            <person name="Linde D."/>
            <person name="Babiker R."/>
            <person name="Drula E."/>
            <person name="Ayuso-Fernandez I."/>
            <person name="Pacheco R."/>
            <person name="Padilla G."/>
            <person name="Ferreira P."/>
            <person name="Barriuso J."/>
            <person name="Kellner H."/>
            <person name="Castanera R."/>
            <person name="Alfaro M."/>
            <person name="Ramirez L."/>
            <person name="Pisabarro A.G."/>
            <person name="Kuo A."/>
            <person name="Tritt A."/>
            <person name="Lipzen A."/>
            <person name="He G."/>
            <person name="Yan M."/>
            <person name="Ng V."/>
            <person name="Cullen D."/>
            <person name="Martin F."/>
            <person name="Rosso M.-N."/>
            <person name="Henrissat B."/>
            <person name="Hibbett D."/>
            <person name="Martinez A.T."/>
            <person name="Grigoriev I.V."/>
        </authorList>
    </citation>
    <scope>NUCLEOTIDE SEQUENCE</scope>
    <source>
        <strain evidence="2">MF-IS2</strain>
    </source>
</reference>
<sequence length="210" mass="23414">MSSHTVPTIAINGSPLHASRPRNMPSPTHQLLPASQTPLHDTWIPREKQPYDFTFAEYEYNNVVYHYRGHNALVRVSPTYEGAIDLAVEEFPRLKSVPREDIVICYNTFSNGGSTDWRISASSWENSVKRFGPRTLFAIAVKGEDRIAGPCSVPKGADALPPPPYEPCPEMIARSRARARSHSPGRLKTPSIVVPKKRSSGTLGSFFKWL</sequence>
<evidence type="ECO:0000313" key="3">
    <source>
        <dbReference type="Proteomes" id="UP000807342"/>
    </source>
</evidence>
<accession>A0A9P6C109</accession>
<comment type="caution">
    <text evidence="2">The sequence shown here is derived from an EMBL/GenBank/DDBJ whole genome shotgun (WGS) entry which is preliminary data.</text>
</comment>
<dbReference type="AlphaFoldDB" id="A0A9P6C109"/>
<dbReference type="OrthoDB" id="3198848at2759"/>
<evidence type="ECO:0000313" key="2">
    <source>
        <dbReference type="EMBL" id="KAF9447187.1"/>
    </source>
</evidence>
<evidence type="ECO:0000256" key="1">
    <source>
        <dbReference type="SAM" id="MobiDB-lite"/>
    </source>
</evidence>